<keyword evidence="10" id="KW-1185">Reference proteome</keyword>
<comment type="pathway">
    <text evidence="2">Aminoacyl-tRNA biosynthesis; selenocysteinyl-tRNA(Sec) biosynthesis; L-seryl-tRNA(Sec) from L-serine and tRNA(Sec): step 1/1.</text>
</comment>
<dbReference type="VEuPathDB" id="ToxoDB:CSUI_010362"/>
<dbReference type="InterPro" id="IPR045864">
    <property type="entry name" value="aa-tRNA-synth_II/BPL/LPL"/>
</dbReference>
<keyword evidence="5" id="KW-0648">Protein biosynthesis</keyword>
<comment type="catalytic activity">
    <reaction evidence="8">
        <text>tRNA(Ser) + L-serine + ATP = L-seryl-tRNA(Ser) + AMP + diphosphate + H(+)</text>
        <dbReference type="Rhea" id="RHEA:12292"/>
        <dbReference type="Rhea" id="RHEA-COMP:9669"/>
        <dbReference type="Rhea" id="RHEA-COMP:9703"/>
        <dbReference type="ChEBI" id="CHEBI:15378"/>
        <dbReference type="ChEBI" id="CHEBI:30616"/>
        <dbReference type="ChEBI" id="CHEBI:33019"/>
        <dbReference type="ChEBI" id="CHEBI:33384"/>
        <dbReference type="ChEBI" id="CHEBI:78442"/>
        <dbReference type="ChEBI" id="CHEBI:78533"/>
        <dbReference type="ChEBI" id="CHEBI:456215"/>
        <dbReference type="EC" id="6.1.1.11"/>
    </reaction>
</comment>
<dbReference type="Gene3D" id="3.30.930.10">
    <property type="entry name" value="Bira Bifunctional Protein, Domain 2"/>
    <property type="match status" value="1"/>
</dbReference>
<evidence type="ECO:0000256" key="4">
    <source>
        <dbReference type="ARBA" id="ARBA00022490"/>
    </source>
</evidence>
<dbReference type="PANTHER" id="PTHR43697">
    <property type="entry name" value="SERYL-TRNA SYNTHETASE"/>
    <property type="match status" value="1"/>
</dbReference>
<evidence type="ECO:0000313" key="9">
    <source>
        <dbReference type="EMBL" id="PHJ15826.1"/>
    </source>
</evidence>
<dbReference type="GO" id="GO:0006434">
    <property type="term" value="P:seryl-tRNA aminoacylation"/>
    <property type="evidence" value="ECO:0007669"/>
    <property type="project" value="InterPro"/>
</dbReference>
<evidence type="ECO:0000313" key="10">
    <source>
        <dbReference type="Proteomes" id="UP000221165"/>
    </source>
</evidence>
<dbReference type="GO" id="GO:0004828">
    <property type="term" value="F:serine-tRNA ligase activity"/>
    <property type="evidence" value="ECO:0007669"/>
    <property type="project" value="UniProtKB-EC"/>
</dbReference>
<dbReference type="OrthoDB" id="10264585at2759"/>
<evidence type="ECO:0000256" key="3">
    <source>
        <dbReference type="ARBA" id="ARBA00010728"/>
    </source>
</evidence>
<dbReference type="GO" id="GO:0005737">
    <property type="term" value="C:cytoplasm"/>
    <property type="evidence" value="ECO:0007669"/>
    <property type="project" value="UniProtKB-SubCell"/>
</dbReference>
<organism evidence="9 10">
    <name type="scientific">Cystoisospora suis</name>
    <dbReference type="NCBI Taxonomy" id="483139"/>
    <lineage>
        <taxon>Eukaryota</taxon>
        <taxon>Sar</taxon>
        <taxon>Alveolata</taxon>
        <taxon>Apicomplexa</taxon>
        <taxon>Conoidasida</taxon>
        <taxon>Coccidia</taxon>
        <taxon>Eucoccidiorida</taxon>
        <taxon>Eimeriorina</taxon>
        <taxon>Sarcocystidae</taxon>
        <taxon>Cystoisospora</taxon>
    </lineage>
</organism>
<evidence type="ECO:0000256" key="2">
    <source>
        <dbReference type="ARBA" id="ARBA00005045"/>
    </source>
</evidence>
<dbReference type="PANTHER" id="PTHR43697:SF1">
    <property type="entry name" value="SERINE--TRNA LIGASE"/>
    <property type="match status" value="1"/>
</dbReference>
<dbReference type="GeneID" id="94433677"/>
<dbReference type="Proteomes" id="UP000221165">
    <property type="component" value="Unassembled WGS sequence"/>
</dbReference>
<dbReference type="SUPFAM" id="SSF55681">
    <property type="entry name" value="Class II aaRS and biotin synthetases"/>
    <property type="match status" value="1"/>
</dbReference>
<comment type="catalytic activity">
    <reaction evidence="7">
        <text>tRNA(Sec) + L-serine + ATP = L-seryl-tRNA(Sec) + AMP + diphosphate + H(+)</text>
        <dbReference type="Rhea" id="RHEA:42580"/>
        <dbReference type="Rhea" id="RHEA-COMP:9742"/>
        <dbReference type="Rhea" id="RHEA-COMP:10128"/>
        <dbReference type="ChEBI" id="CHEBI:15378"/>
        <dbReference type="ChEBI" id="CHEBI:30616"/>
        <dbReference type="ChEBI" id="CHEBI:33019"/>
        <dbReference type="ChEBI" id="CHEBI:33384"/>
        <dbReference type="ChEBI" id="CHEBI:78442"/>
        <dbReference type="ChEBI" id="CHEBI:78533"/>
        <dbReference type="ChEBI" id="CHEBI:456215"/>
        <dbReference type="EC" id="6.1.1.11"/>
    </reaction>
</comment>
<comment type="subcellular location">
    <subcellularLocation>
        <location evidence="1">Cytoplasm</location>
    </subcellularLocation>
</comment>
<dbReference type="GO" id="GO:0005524">
    <property type="term" value="F:ATP binding"/>
    <property type="evidence" value="ECO:0007669"/>
    <property type="project" value="InterPro"/>
</dbReference>
<dbReference type="PRINTS" id="PR00981">
    <property type="entry name" value="TRNASYNTHSER"/>
</dbReference>
<sequence length="98" mass="10738">MSGAAALCYDVEAWMPSLQRFLEVSSISNCWDYQARRLGIKYRPSTGSGNADAAKTCVNNNADPMRKPESKVPLRFCFTLNGSALAVGRTLIALLENH</sequence>
<proteinExistence type="inferred from homology"/>
<evidence type="ECO:0000256" key="1">
    <source>
        <dbReference type="ARBA" id="ARBA00004496"/>
    </source>
</evidence>
<gene>
    <name evidence="9" type="ORF">CSUI_010362</name>
</gene>
<evidence type="ECO:0000256" key="5">
    <source>
        <dbReference type="ARBA" id="ARBA00022917"/>
    </source>
</evidence>
<reference evidence="9 10" key="1">
    <citation type="journal article" date="2017" name="Int. J. Parasitol.">
        <title>The genome of the protozoan parasite Cystoisospora suis and a reverse vaccinology approach to identify vaccine candidates.</title>
        <authorList>
            <person name="Palmieri N."/>
            <person name="Shrestha A."/>
            <person name="Ruttkowski B."/>
            <person name="Beck T."/>
            <person name="Vogl C."/>
            <person name="Tomley F."/>
            <person name="Blake D.P."/>
            <person name="Joachim A."/>
        </authorList>
    </citation>
    <scope>NUCLEOTIDE SEQUENCE [LARGE SCALE GENOMIC DNA]</scope>
    <source>
        <strain evidence="9 10">Wien I</strain>
    </source>
</reference>
<feature type="non-terminal residue" evidence="9">
    <location>
        <position position="98"/>
    </location>
</feature>
<dbReference type="EMBL" id="MIGC01007228">
    <property type="protein sequence ID" value="PHJ15826.1"/>
    <property type="molecule type" value="Genomic_DNA"/>
</dbReference>
<accession>A0A2C6KHM0</accession>
<evidence type="ECO:0000256" key="8">
    <source>
        <dbReference type="ARBA" id="ARBA00048823"/>
    </source>
</evidence>
<evidence type="ECO:0000256" key="7">
    <source>
        <dbReference type="ARBA" id="ARBA00047929"/>
    </source>
</evidence>
<dbReference type="AlphaFoldDB" id="A0A2C6KHM0"/>
<protein>
    <recommendedName>
        <fullName evidence="6">Seryl-tRNA(Ser/Sec) synthetase</fullName>
    </recommendedName>
</protein>
<name>A0A2C6KHM0_9APIC</name>
<comment type="caution">
    <text evidence="9">The sequence shown here is derived from an EMBL/GenBank/DDBJ whole genome shotgun (WGS) entry which is preliminary data.</text>
</comment>
<keyword evidence="4" id="KW-0963">Cytoplasm</keyword>
<comment type="similarity">
    <text evidence="3">Belongs to the class-II aminoacyl-tRNA synthetase family. Type-1 seryl-tRNA synthetase subfamily.</text>
</comment>
<evidence type="ECO:0000256" key="6">
    <source>
        <dbReference type="ARBA" id="ARBA00033352"/>
    </source>
</evidence>
<dbReference type="RefSeq" id="XP_067917558.1">
    <property type="nucleotide sequence ID" value="XM_068070466.1"/>
</dbReference>
<dbReference type="InterPro" id="IPR002317">
    <property type="entry name" value="Ser-tRNA-ligase_type_1"/>
</dbReference>